<feature type="domain" description="ANTAR" evidence="1">
    <location>
        <begin position="116"/>
        <end position="171"/>
    </location>
</feature>
<dbReference type="Proteomes" id="UP001595696">
    <property type="component" value="Unassembled WGS sequence"/>
</dbReference>
<evidence type="ECO:0000259" key="1">
    <source>
        <dbReference type="SMART" id="SM01012"/>
    </source>
</evidence>
<gene>
    <name evidence="2" type="ORF">ACFO0B_25125</name>
</gene>
<comment type="caution">
    <text evidence="2">The sequence shown here is derived from an EMBL/GenBank/DDBJ whole genome shotgun (WGS) entry which is preliminary data.</text>
</comment>
<evidence type="ECO:0000313" key="2">
    <source>
        <dbReference type="EMBL" id="MFC3965284.1"/>
    </source>
</evidence>
<dbReference type="SMART" id="SM01012">
    <property type="entry name" value="ANTAR"/>
    <property type="match status" value="1"/>
</dbReference>
<dbReference type="InterPro" id="IPR005561">
    <property type="entry name" value="ANTAR"/>
</dbReference>
<reference evidence="3" key="1">
    <citation type="journal article" date="2019" name="Int. J. Syst. Evol. Microbiol.">
        <title>The Global Catalogue of Microorganisms (GCM) 10K type strain sequencing project: providing services to taxonomists for standard genome sequencing and annotation.</title>
        <authorList>
            <consortium name="The Broad Institute Genomics Platform"/>
            <consortium name="The Broad Institute Genome Sequencing Center for Infectious Disease"/>
            <person name="Wu L."/>
            <person name="Ma J."/>
        </authorList>
    </citation>
    <scope>NUCLEOTIDE SEQUENCE [LARGE SCALE GENOMIC DNA]</scope>
    <source>
        <strain evidence="3">CGMCC 4.7330</strain>
    </source>
</reference>
<evidence type="ECO:0000313" key="3">
    <source>
        <dbReference type="Proteomes" id="UP001595696"/>
    </source>
</evidence>
<dbReference type="RefSeq" id="WP_378615033.1">
    <property type="nucleotide sequence ID" value="NZ_JBHSAX010000019.1"/>
</dbReference>
<keyword evidence="3" id="KW-1185">Reference proteome</keyword>
<name>A0ABV8E066_9NOCA</name>
<protein>
    <submittedName>
        <fullName evidence="2">ANTAR domain-containing protein</fullName>
    </submittedName>
</protein>
<accession>A0ABV8E066</accession>
<dbReference type="EMBL" id="JBHSAX010000019">
    <property type="protein sequence ID" value="MFC3965284.1"/>
    <property type="molecule type" value="Genomic_DNA"/>
</dbReference>
<organism evidence="2 3">
    <name type="scientific">Nocardia jiangsuensis</name>
    <dbReference type="NCBI Taxonomy" id="1691563"/>
    <lineage>
        <taxon>Bacteria</taxon>
        <taxon>Bacillati</taxon>
        <taxon>Actinomycetota</taxon>
        <taxon>Actinomycetes</taxon>
        <taxon>Mycobacteriales</taxon>
        <taxon>Nocardiaceae</taxon>
        <taxon>Nocardia</taxon>
    </lineage>
</organism>
<proteinExistence type="predicted"/>
<sequence length="216" mass="22867">MAPVCVGRFGYRPDERTIRWARQTAARSGAAADAGDGQMNVQLLLAQVHPQDRAALAQALAGAQRFCLRVRLPDGAGAERTLILLADRDEGEPGSEIEGFYVDLTDELAVQRKALLDDALPRMVETGAQVEQAVGMLQLVYGVTAEKGRELLAWRAEVTGLPVGEFAARLCAAVAGEGAAAPAATRSRVDELLLTLHQRVGADRRRATGVGGGAGR</sequence>